<organism evidence="1 2">
    <name type="scientific">Nephila pilipes</name>
    <name type="common">Giant wood spider</name>
    <name type="synonym">Nephila maculata</name>
    <dbReference type="NCBI Taxonomy" id="299642"/>
    <lineage>
        <taxon>Eukaryota</taxon>
        <taxon>Metazoa</taxon>
        <taxon>Ecdysozoa</taxon>
        <taxon>Arthropoda</taxon>
        <taxon>Chelicerata</taxon>
        <taxon>Arachnida</taxon>
        <taxon>Araneae</taxon>
        <taxon>Araneomorphae</taxon>
        <taxon>Entelegynae</taxon>
        <taxon>Araneoidea</taxon>
        <taxon>Nephilidae</taxon>
        <taxon>Nephila</taxon>
    </lineage>
</organism>
<comment type="caution">
    <text evidence="1">The sequence shown here is derived from an EMBL/GenBank/DDBJ whole genome shotgun (WGS) entry which is preliminary data.</text>
</comment>
<proteinExistence type="predicted"/>
<feature type="non-terminal residue" evidence="1">
    <location>
        <position position="16"/>
    </location>
</feature>
<dbReference type="EMBL" id="BMAW01072474">
    <property type="protein sequence ID" value="GFT83181.1"/>
    <property type="molecule type" value="Genomic_DNA"/>
</dbReference>
<protein>
    <submittedName>
        <fullName evidence="1">Uncharacterized protein</fullName>
    </submittedName>
</protein>
<reference evidence="1" key="1">
    <citation type="submission" date="2020-08" db="EMBL/GenBank/DDBJ databases">
        <title>Multicomponent nature underlies the extraordinary mechanical properties of spider dragline silk.</title>
        <authorList>
            <person name="Kono N."/>
            <person name="Nakamura H."/>
            <person name="Mori M."/>
            <person name="Yoshida Y."/>
            <person name="Ohtoshi R."/>
            <person name="Malay A.D."/>
            <person name="Moran D.A.P."/>
            <person name="Tomita M."/>
            <person name="Numata K."/>
            <person name="Arakawa K."/>
        </authorList>
    </citation>
    <scope>NUCLEOTIDE SEQUENCE</scope>
</reference>
<evidence type="ECO:0000313" key="2">
    <source>
        <dbReference type="Proteomes" id="UP000887013"/>
    </source>
</evidence>
<name>A0A8X6U7R8_NEPPI</name>
<keyword evidence="2" id="KW-1185">Reference proteome</keyword>
<dbReference type="AlphaFoldDB" id="A0A8X6U7R8"/>
<dbReference type="Proteomes" id="UP000887013">
    <property type="component" value="Unassembled WGS sequence"/>
</dbReference>
<sequence>MSQRATVNDVEIRGPV</sequence>
<gene>
    <name evidence="1" type="ORF">NPIL_307521</name>
</gene>
<accession>A0A8X6U7R8</accession>
<evidence type="ECO:0000313" key="1">
    <source>
        <dbReference type="EMBL" id="GFT83181.1"/>
    </source>
</evidence>